<dbReference type="Gene3D" id="3.30.2090.10">
    <property type="entry name" value="Multidrug efflux transporter AcrB TolC docking domain, DN and DC subdomains"/>
    <property type="match status" value="2"/>
</dbReference>
<dbReference type="GO" id="GO:0005886">
    <property type="term" value="C:plasma membrane"/>
    <property type="evidence" value="ECO:0007669"/>
    <property type="project" value="UniProtKB-SubCell"/>
</dbReference>
<gene>
    <name evidence="10" type="ORF">EBQ26_01515</name>
</gene>
<dbReference type="PANTHER" id="PTHR32063">
    <property type="match status" value="1"/>
</dbReference>
<dbReference type="EMBL" id="RDQM01000001">
    <property type="protein sequence ID" value="RMX01474.1"/>
    <property type="molecule type" value="Genomic_DNA"/>
</dbReference>
<dbReference type="PANTHER" id="PTHR32063:SF13">
    <property type="entry name" value="MULTIDRUG EFFLUX PUMP SUBUNIT ACRB-RELATED"/>
    <property type="match status" value="1"/>
</dbReference>
<evidence type="ECO:0000256" key="4">
    <source>
        <dbReference type="ARBA" id="ARBA00022475"/>
    </source>
</evidence>
<comment type="caution">
    <text evidence="9">Lacks conserved residue(s) required for the propagation of feature annotation.</text>
</comment>
<proteinExistence type="inferred from homology"/>
<feature type="transmembrane region" description="Helical" evidence="9">
    <location>
        <begin position="874"/>
        <end position="891"/>
    </location>
</feature>
<sequence>MAHFFIHRPVFAWVLAIFITLAGALSLRWLPLEQYPDIAPPQISVVARYFGASAETVHDSVTQVIEQQLRGLKGMMYVHSSADSSGASRTAITFEPGTDIDMALVQVQNALQRAEAQLPQAVRNYGLQVTQGGQDSLVTWMFVTEEEVPRVAITDYLSSHVVDALARIEGVAEVTLYGSPYAMRIWLDPHKLAAYQLMPSDVSRAIEQQNTQVAAGQLGQLPAVPGQMLNAPVQARGRLQTVAQFEAIILKSQASGALVRIKDVARVELAEENAGVRGQLNGRDAGTVAIVLADGANALEVAAAVEARIRALEPGFPYGMKAQTSQDSTPFVRASLNEVLKTLLEAIALVVAVMYLFLQSWRATLIPAIAVPVVLMGTLGVLAALGYSINMLTMFAMVLAIGLLVDDAIVVVENVERVMHEQGVDARTATEQSMREISPALVGVGTVLSVVFVPMAFFPGTTGVIYRQFSITLVAAMGFSVLVALTLSPAMCAQLLRPKAHPDRAGRGMRGGLLRRALVAFNRGFAWLGQRYARTVQALLPRHGWMLLAFAGVLALCAVLLARLPTSFLPEEDQGFLTVRVTMPPGSTNERTQHVVSEIAQYLRQQPEIATVHTLTGLGGNQGAGLLNVRLTPWEQRHGAQHSAAALASRIGRTLRNRSDARVFVSLPSVVRGLGSAGGLSFVIKDMHGAGYEALMAAKDQFVALAARSPQLRSVRIVNQEPRSQLTVEIDDAQAAAHGIDAAAINALLDQALGGQYVNDFVLGGRIKRVYVQADAPFRMQPQDIGQWQVRNGHGQMIALSAFSRVRWDSAPPQLLRFNGSPMVEVQANAGDGVSSGQAMQAVQAIMAQLPAGFELEWTGASLQEVRAGAQAPLLYALSIVCVFLCLAALYESWSVPLAVLLSAALGLLGALAATAWRGLDNDVFFQVGLLVTIGLAAKNAILIVEFALQWQRRGHSAAQAVREAARLRLRPIVMTSLAFGLGVLPLALASGAGAAGRIAIGTAVLGGALLSTVLGLLFVPVFFVWVRKLARDA</sequence>
<dbReference type="GO" id="GO:0042910">
    <property type="term" value="F:xenobiotic transmembrane transporter activity"/>
    <property type="evidence" value="ECO:0007669"/>
    <property type="project" value="TreeGrafter"/>
</dbReference>
<comment type="similarity">
    <text evidence="2 9">Belongs to the resistance-nodulation-cell division (RND) (TC 2.A.6) family.</text>
</comment>
<dbReference type="RefSeq" id="WP_122237244.1">
    <property type="nucleotide sequence ID" value="NZ_RDQM01000001.1"/>
</dbReference>
<feature type="transmembrane region" description="Helical" evidence="9">
    <location>
        <begin position="999"/>
        <end position="1027"/>
    </location>
</feature>
<dbReference type="Gene3D" id="3.30.70.1320">
    <property type="entry name" value="Multidrug efflux transporter AcrB pore domain like"/>
    <property type="match status" value="1"/>
</dbReference>
<protein>
    <recommendedName>
        <fullName evidence="9">Efflux pump membrane transporter</fullName>
    </recommendedName>
</protein>
<organism evidence="10 11">
    <name type="scientific">Allofranklinella schreckenbergeri</name>
    <dbReference type="NCBI Taxonomy" id="1076744"/>
    <lineage>
        <taxon>Bacteria</taxon>
        <taxon>Pseudomonadati</taxon>
        <taxon>Pseudomonadota</taxon>
        <taxon>Betaproteobacteria</taxon>
        <taxon>Burkholderiales</taxon>
        <taxon>Comamonadaceae</taxon>
        <taxon>Allofranklinella</taxon>
    </lineage>
</organism>
<evidence type="ECO:0000313" key="10">
    <source>
        <dbReference type="EMBL" id="RMX01474.1"/>
    </source>
</evidence>
<evidence type="ECO:0000256" key="2">
    <source>
        <dbReference type="ARBA" id="ARBA00010942"/>
    </source>
</evidence>
<keyword evidence="5 9" id="KW-0997">Cell inner membrane</keyword>
<keyword evidence="4" id="KW-1003">Cell membrane</keyword>
<keyword evidence="8 9" id="KW-0472">Membrane</keyword>
<comment type="caution">
    <text evidence="10">The sequence shown here is derived from an EMBL/GenBank/DDBJ whole genome shotgun (WGS) entry which is preliminary data.</text>
</comment>
<evidence type="ECO:0000256" key="9">
    <source>
        <dbReference type="RuleBase" id="RU364070"/>
    </source>
</evidence>
<feature type="transmembrane region" description="Helical" evidence="9">
    <location>
        <begin position="464"/>
        <end position="487"/>
    </location>
</feature>
<evidence type="ECO:0000256" key="3">
    <source>
        <dbReference type="ARBA" id="ARBA00022448"/>
    </source>
</evidence>
<dbReference type="NCBIfam" id="TIGR00915">
    <property type="entry name" value="2A0602"/>
    <property type="match status" value="1"/>
</dbReference>
<dbReference type="SUPFAM" id="SSF82866">
    <property type="entry name" value="Multidrug efflux transporter AcrB transmembrane domain"/>
    <property type="match status" value="2"/>
</dbReference>
<keyword evidence="3 9" id="KW-0813">Transport</keyword>
<dbReference type="Pfam" id="PF00873">
    <property type="entry name" value="ACR_tran"/>
    <property type="match status" value="1"/>
</dbReference>
<evidence type="ECO:0000256" key="1">
    <source>
        <dbReference type="ARBA" id="ARBA00004429"/>
    </source>
</evidence>
<evidence type="ECO:0000256" key="7">
    <source>
        <dbReference type="ARBA" id="ARBA00022989"/>
    </source>
</evidence>
<dbReference type="Gene3D" id="3.30.70.1430">
    <property type="entry name" value="Multidrug efflux transporter AcrB pore domain"/>
    <property type="match status" value="2"/>
</dbReference>
<reference evidence="10 11" key="1">
    <citation type="submission" date="2018-10" db="EMBL/GenBank/DDBJ databases">
        <title>Comamonadaceae CDC group NO-1 genome sequencing and assembly.</title>
        <authorList>
            <person name="Bernier A.-M."/>
            <person name="Bernard K."/>
        </authorList>
    </citation>
    <scope>NUCLEOTIDE SEQUENCE [LARGE SCALE GENOMIC DNA]</scope>
    <source>
        <strain evidence="10 11">NML970147</strain>
    </source>
</reference>
<dbReference type="GO" id="GO:0009636">
    <property type="term" value="P:response to toxic substance"/>
    <property type="evidence" value="ECO:0007669"/>
    <property type="project" value="UniProtKB-ARBA"/>
</dbReference>
<dbReference type="AlphaFoldDB" id="A0A3M6QED8"/>
<dbReference type="InterPro" id="IPR004764">
    <property type="entry name" value="MdtF-like"/>
</dbReference>
<dbReference type="Proteomes" id="UP000267521">
    <property type="component" value="Unassembled WGS sequence"/>
</dbReference>
<dbReference type="Gene3D" id="3.30.70.1440">
    <property type="entry name" value="Multidrug efflux transporter AcrB pore domain"/>
    <property type="match status" value="1"/>
</dbReference>
<feature type="transmembrane region" description="Helical" evidence="9">
    <location>
        <begin position="970"/>
        <end position="993"/>
    </location>
</feature>
<feature type="transmembrane region" description="Helical" evidence="9">
    <location>
        <begin position="437"/>
        <end position="458"/>
    </location>
</feature>
<evidence type="ECO:0000256" key="5">
    <source>
        <dbReference type="ARBA" id="ARBA00022519"/>
    </source>
</evidence>
<feature type="transmembrane region" description="Helical" evidence="9">
    <location>
        <begin position="898"/>
        <end position="918"/>
    </location>
</feature>
<feature type="transmembrane region" description="Helical" evidence="9">
    <location>
        <begin position="544"/>
        <end position="564"/>
    </location>
</feature>
<accession>A0A3M6QED8</accession>
<keyword evidence="7 9" id="KW-1133">Transmembrane helix</keyword>
<dbReference type="Gene3D" id="1.20.1640.10">
    <property type="entry name" value="Multidrug efflux transporter AcrB transmembrane domain"/>
    <property type="match status" value="2"/>
</dbReference>
<dbReference type="InterPro" id="IPR001036">
    <property type="entry name" value="Acrflvin-R"/>
</dbReference>
<dbReference type="InterPro" id="IPR027463">
    <property type="entry name" value="AcrB_DN_DC_subdom"/>
</dbReference>
<evidence type="ECO:0000256" key="6">
    <source>
        <dbReference type="ARBA" id="ARBA00022692"/>
    </source>
</evidence>
<dbReference type="FunFam" id="1.20.1640.10:FF:000001">
    <property type="entry name" value="Efflux pump membrane transporter"/>
    <property type="match status" value="1"/>
</dbReference>
<dbReference type="SUPFAM" id="SSF82693">
    <property type="entry name" value="Multidrug efflux transporter AcrB pore domain, PN1, PN2, PC1 and PC2 subdomains"/>
    <property type="match status" value="3"/>
</dbReference>
<dbReference type="SUPFAM" id="SSF82714">
    <property type="entry name" value="Multidrug efflux transporter AcrB TolC docking domain, DN and DC subdomains"/>
    <property type="match status" value="2"/>
</dbReference>
<name>A0A3M6QED8_9BURK</name>
<dbReference type="FunFam" id="3.30.70.1430:FF:000001">
    <property type="entry name" value="Efflux pump membrane transporter"/>
    <property type="match status" value="1"/>
</dbReference>
<feature type="transmembrane region" description="Helical" evidence="9">
    <location>
        <begin position="924"/>
        <end position="949"/>
    </location>
</feature>
<feature type="transmembrane region" description="Helical" evidence="9">
    <location>
        <begin position="339"/>
        <end position="358"/>
    </location>
</feature>
<comment type="subcellular location">
    <subcellularLocation>
        <location evidence="1 9">Cell inner membrane</location>
        <topology evidence="1 9">Multi-pass membrane protein</topology>
    </subcellularLocation>
</comment>
<evidence type="ECO:0000256" key="8">
    <source>
        <dbReference type="ARBA" id="ARBA00023136"/>
    </source>
</evidence>
<dbReference type="NCBIfam" id="NF000282">
    <property type="entry name" value="RND_permease_1"/>
    <property type="match status" value="1"/>
</dbReference>
<feature type="transmembrane region" description="Helical" evidence="9">
    <location>
        <begin position="365"/>
        <end position="385"/>
    </location>
</feature>
<dbReference type="PRINTS" id="PR00702">
    <property type="entry name" value="ACRIFLAVINRP"/>
</dbReference>
<keyword evidence="6 9" id="KW-0812">Transmembrane</keyword>
<dbReference type="GO" id="GO:0015562">
    <property type="term" value="F:efflux transmembrane transporter activity"/>
    <property type="evidence" value="ECO:0007669"/>
    <property type="project" value="InterPro"/>
</dbReference>
<evidence type="ECO:0000313" key="11">
    <source>
        <dbReference type="Proteomes" id="UP000267521"/>
    </source>
</evidence>